<evidence type="ECO:0000256" key="5">
    <source>
        <dbReference type="ARBA" id="ARBA00038223"/>
    </source>
</evidence>
<reference evidence="7 8" key="1">
    <citation type="submission" date="2018-06" db="EMBL/GenBank/DDBJ databases">
        <title>A transcriptomic atlas of mushroom development highlights an independent origin of complex multicellularity.</title>
        <authorList>
            <consortium name="DOE Joint Genome Institute"/>
            <person name="Krizsan K."/>
            <person name="Almasi E."/>
            <person name="Merenyi Z."/>
            <person name="Sahu N."/>
            <person name="Viragh M."/>
            <person name="Koszo T."/>
            <person name="Mondo S."/>
            <person name="Kiss B."/>
            <person name="Balint B."/>
            <person name="Kues U."/>
            <person name="Barry K."/>
            <person name="Hegedus J.C."/>
            <person name="Henrissat B."/>
            <person name="Johnson J."/>
            <person name="Lipzen A."/>
            <person name="Ohm R."/>
            <person name="Nagy I."/>
            <person name="Pangilinan J."/>
            <person name="Yan J."/>
            <person name="Xiong Y."/>
            <person name="Grigoriev I.V."/>
            <person name="Hibbett D.S."/>
            <person name="Nagy L.G."/>
        </authorList>
    </citation>
    <scope>NUCLEOTIDE SEQUENCE [LARGE SCALE GENOMIC DNA]</scope>
    <source>
        <strain evidence="7 8">SZMC22713</strain>
    </source>
</reference>
<dbReference type="PANTHER" id="PTHR21107:SF2">
    <property type="entry name" value="CYTOCHROME C OXIDASE ASSEMBLY PROTEIN COX19"/>
    <property type="match status" value="1"/>
</dbReference>
<gene>
    <name evidence="7" type="ORF">BD410DRAFT_243437</name>
</gene>
<protein>
    <recommendedName>
        <fullName evidence="9">CHCH domain-containing protein</fullName>
    </recommendedName>
</protein>
<dbReference type="GO" id="GO:0005758">
    <property type="term" value="C:mitochondrial intermembrane space"/>
    <property type="evidence" value="ECO:0007669"/>
    <property type="project" value="TreeGrafter"/>
</dbReference>
<comment type="subcellular location">
    <subcellularLocation>
        <location evidence="1">Cytoplasm</location>
    </subcellularLocation>
</comment>
<dbReference type="AlphaFoldDB" id="A0A4Y7QM93"/>
<keyword evidence="8" id="KW-1185">Reference proteome</keyword>
<dbReference type="Proteomes" id="UP000294933">
    <property type="component" value="Unassembled WGS sequence"/>
</dbReference>
<sequence>MSFGRPPTFSDFKPTPPDRGSFPLDHDGECKAQVMAYMNCLTRHTGDATPCRVEGKSYLECRMSKGLMERDDWSNLGMQNVPTSQNENDPATKP</sequence>
<keyword evidence="3" id="KW-1015">Disulfide bond</keyword>
<dbReference type="GO" id="GO:0033617">
    <property type="term" value="P:mitochondrial respiratory chain complex IV assembly"/>
    <property type="evidence" value="ECO:0007669"/>
    <property type="project" value="TreeGrafter"/>
</dbReference>
<dbReference type="PROSITE" id="PS51808">
    <property type="entry name" value="CHCH"/>
    <property type="match status" value="1"/>
</dbReference>
<evidence type="ECO:0008006" key="9">
    <source>
        <dbReference type="Google" id="ProtNLM"/>
    </source>
</evidence>
<feature type="region of interest" description="Disordered" evidence="6">
    <location>
        <begin position="72"/>
        <end position="94"/>
    </location>
</feature>
<proteinExistence type="inferred from homology"/>
<keyword evidence="2" id="KW-0963">Cytoplasm</keyword>
<evidence type="ECO:0000256" key="3">
    <source>
        <dbReference type="ARBA" id="ARBA00023157"/>
    </source>
</evidence>
<accession>A0A4Y7QM93</accession>
<dbReference type="InterPro" id="IPR051383">
    <property type="entry name" value="COX19"/>
</dbReference>
<dbReference type="EMBL" id="ML170157">
    <property type="protein sequence ID" value="TDL28767.1"/>
    <property type="molecule type" value="Genomic_DNA"/>
</dbReference>
<dbReference type="OrthoDB" id="268594at2759"/>
<feature type="compositionally biased region" description="Polar residues" evidence="6">
    <location>
        <begin position="76"/>
        <end position="94"/>
    </location>
</feature>
<dbReference type="VEuPathDB" id="FungiDB:BD410DRAFT_243437"/>
<name>A0A4Y7QM93_9AGAM</name>
<dbReference type="STRING" id="50990.A0A4Y7QM93"/>
<evidence type="ECO:0000313" key="8">
    <source>
        <dbReference type="Proteomes" id="UP000294933"/>
    </source>
</evidence>
<comment type="function">
    <text evidence="4">Required for the assembly of mitochondrial cytochrome c oxidase.</text>
</comment>
<comment type="similarity">
    <text evidence="5">Belongs to the COX19 family.</text>
</comment>
<evidence type="ECO:0000256" key="6">
    <source>
        <dbReference type="SAM" id="MobiDB-lite"/>
    </source>
</evidence>
<feature type="region of interest" description="Disordered" evidence="6">
    <location>
        <begin position="1"/>
        <end position="23"/>
    </location>
</feature>
<evidence type="ECO:0000313" key="7">
    <source>
        <dbReference type="EMBL" id="TDL28767.1"/>
    </source>
</evidence>
<evidence type="ECO:0000256" key="4">
    <source>
        <dbReference type="ARBA" id="ARBA00037279"/>
    </source>
</evidence>
<evidence type="ECO:0000256" key="2">
    <source>
        <dbReference type="ARBA" id="ARBA00022490"/>
    </source>
</evidence>
<dbReference type="PANTHER" id="PTHR21107">
    <property type="entry name" value="CYTOCHROME C OXIDASE ASSEMBLY PROTEIN COX19"/>
    <property type="match status" value="1"/>
</dbReference>
<evidence type="ECO:0000256" key="1">
    <source>
        <dbReference type="ARBA" id="ARBA00004496"/>
    </source>
</evidence>
<organism evidence="7 8">
    <name type="scientific">Rickenella mellea</name>
    <dbReference type="NCBI Taxonomy" id="50990"/>
    <lineage>
        <taxon>Eukaryota</taxon>
        <taxon>Fungi</taxon>
        <taxon>Dikarya</taxon>
        <taxon>Basidiomycota</taxon>
        <taxon>Agaricomycotina</taxon>
        <taxon>Agaricomycetes</taxon>
        <taxon>Hymenochaetales</taxon>
        <taxon>Rickenellaceae</taxon>
        <taxon>Rickenella</taxon>
    </lineage>
</organism>